<dbReference type="Proteomes" id="UP001159363">
    <property type="component" value="Chromosome 10"/>
</dbReference>
<evidence type="ECO:0000256" key="1">
    <source>
        <dbReference type="SAM" id="MobiDB-lite"/>
    </source>
</evidence>
<name>A0ABQ9GMV4_9NEOP</name>
<evidence type="ECO:0000313" key="2">
    <source>
        <dbReference type="EMBL" id="KAJ8873347.1"/>
    </source>
</evidence>
<reference evidence="2 3" key="1">
    <citation type="submission" date="2023-02" db="EMBL/GenBank/DDBJ databases">
        <title>LHISI_Scaffold_Assembly.</title>
        <authorList>
            <person name="Stuart O.P."/>
            <person name="Cleave R."/>
            <person name="Magrath M.J.L."/>
            <person name="Mikheyev A.S."/>
        </authorList>
    </citation>
    <scope>NUCLEOTIDE SEQUENCE [LARGE SCALE GENOMIC DNA]</scope>
    <source>
        <strain evidence="2">Daus_M_001</strain>
        <tissue evidence="2">Leg muscle</tissue>
    </source>
</reference>
<dbReference type="PANTHER" id="PTHR45749">
    <property type="match status" value="1"/>
</dbReference>
<organism evidence="2 3">
    <name type="scientific">Dryococelus australis</name>
    <dbReference type="NCBI Taxonomy" id="614101"/>
    <lineage>
        <taxon>Eukaryota</taxon>
        <taxon>Metazoa</taxon>
        <taxon>Ecdysozoa</taxon>
        <taxon>Arthropoda</taxon>
        <taxon>Hexapoda</taxon>
        <taxon>Insecta</taxon>
        <taxon>Pterygota</taxon>
        <taxon>Neoptera</taxon>
        <taxon>Polyneoptera</taxon>
        <taxon>Phasmatodea</taxon>
        <taxon>Verophasmatodea</taxon>
        <taxon>Anareolatae</taxon>
        <taxon>Phasmatidae</taxon>
        <taxon>Eurycanthinae</taxon>
        <taxon>Dryococelus</taxon>
    </lineage>
</organism>
<proteinExistence type="predicted"/>
<dbReference type="EMBL" id="JARBHB010000011">
    <property type="protein sequence ID" value="KAJ8873347.1"/>
    <property type="molecule type" value="Genomic_DNA"/>
</dbReference>
<feature type="compositionally biased region" description="Basic and acidic residues" evidence="1">
    <location>
        <begin position="47"/>
        <end position="62"/>
    </location>
</feature>
<evidence type="ECO:0000313" key="3">
    <source>
        <dbReference type="Proteomes" id="UP001159363"/>
    </source>
</evidence>
<evidence type="ECO:0008006" key="4">
    <source>
        <dbReference type="Google" id="ProtNLM"/>
    </source>
</evidence>
<feature type="compositionally biased region" description="Polar residues" evidence="1">
    <location>
        <begin position="569"/>
        <end position="590"/>
    </location>
</feature>
<accession>A0ABQ9GMV4</accession>
<dbReference type="PANTHER" id="PTHR45749:SF37">
    <property type="entry name" value="OS05G0311600 PROTEIN"/>
    <property type="match status" value="1"/>
</dbReference>
<sequence length="623" mass="69344">MKWFSVKLPAKEDNGSSDNHLWNVADELCPCTKIQRVELPATSSDSPTKRQKDVRSHTDKSHIIDEGRSKAVDKFSCLEYSVEQYAVLCFVCRHFAVKDNVCEDVLLHEYSYRKHIGNMATKQENSKVRKLSLAKYQGRYSDGCVEEAAESEYFNNIGNFQEFSNLFCLETKYFSSKLSNMPQNAKYASNIIQNDMLQAELSLIMQDIIREIKSGTRDAGFTEQMSICLRHLHNSEIKERFLSFVELDHLNAHTLANTIIYFLTLQSFDGASVTSGALNGVQVLIRHVTNNPCSYVHCHAHILNLVGVTTAAGAIAGGWSRQQLELHCREQWQQRQNELHWRAVATATERAALESSGSGNRTSCTGEQWQQKQNELHCRAVAAATERWQQKQNELHWRAVAAATERATLGTVAAATERAALGAVTAATERAELERSGSSDITCCTGSSGISDITCCTGSSGSSNRTSFTGEQWQRQPNELHWEQWQQRQNELHWRAVAAATEHAALGVVAAATERAALERSGISNSTSCTGEQWQQQQNELHWRVVAAATERTALGAVAAATERAALESSGSGNRTSCTGNSGSGNRTSCTGEQWLRQQNELHWEQWQQRQNELHWKAVAAAT</sequence>
<comment type="caution">
    <text evidence="2">The sequence shown here is derived from an EMBL/GenBank/DDBJ whole genome shotgun (WGS) entry which is preliminary data.</text>
</comment>
<feature type="region of interest" description="Disordered" evidence="1">
    <location>
        <begin position="40"/>
        <end position="62"/>
    </location>
</feature>
<protein>
    <recommendedName>
        <fullName evidence="4">Zinc finger MYM-type protein 1</fullName>
    </recommendedName>
</protein>
<feature type="region of interest" description="Disordered" evidence="1">
    <location>
        <begin position="566"/>
        <end position="590"/>
    </location>
</feature>
<gene>
    <name evidence="2" type="ORF">PR048_026981</name>
</gene>
<keyword evidence="3" id="KW-1185">Reference proteome</keyword>